<dbReference type="KEGG" id="dvm:DvMF_2713"/>
<organism evidence="10">
    <name type="scientific">Nitratidesulfovibrio vulgaris (strain DSM 19637 / Miyazaki F)</name>
    <name type="common">Desulfovibrio vulgaris</name>
    <dbReference type="NCBI Taxonomy" id="883"/>
    <lineage>
        <taxon>Bacteria</taxon>
        <taxon>Pseudomonadati</taxon>
        <taxon>Thermodesulfobacteriota</taxon>
        <taxon>Desulfovibrionia</taxon>
        <taxon>Desulfovibrionales</taxon>
        <taxon>Desulfovibrionaceae</taxon>
        <taxon>Nitratidesulfovibrio</taxon>
    </lineage>
</organism>
<evidence type="ECO:0000256" key="3">
    <source>
        <dbReference type="ARBA" id="ARBA00022723"/>
    </source>
</evidence>
<feature type="domain" description="4Fe-4S ferredoxin-type" evidence="9">
    <location>
        <begin position="451"/>
        <end position="484"/>
    </location>
</feature>
<evidence type="ECO:0000256" key="2">
    <source>
        <dbReference type="ARBA" id="ARBA00022485"/>
    </source>
</evidence>
<evidence type="ECO:0000256" key="8">
    <source>
        <dbReference type="SAM" id="Phobius"/>
    </source>
</evidence>
<dbReference type="EMBL" id="CP001197">
    <property type="protein sequence ID" value="ACL09652.1"/>
    <property type="molecule type" value="Genomic_DNA"/>
</dbReference>
<feature type="domain" description="4Fe-4S ferredoxin-type" evidence="9">
    <location>
        <begin position="413"/>
        <end position="443"/>
    </location>
</feature>
<proteinExistence type="predicted"/>
<evidence type="ECO:0000313" key="10">
    <source>
        <dbReference type="EMBL" id="ACL09652.1"/>
    </source>
</evidence>
<dbReference type="InterPro" id="IPR051684">
    <property type="entry name" value="Electron_Trans/Redox"/>
</dbReference>
<evidence type="ECO:0000256" key="5">
    <source>
        <dbReference type="ARBA" id="ARBA00023004"/>
    </source>
</evidence>
<dbReference type="InterPro" id="IPR017896">
    <property type="entry name" value="4Fe4S_Fe-S-bd"/>
</dbReference>
<dbReference type="Pfam" id="PF12801">
    <property type="entry name" value="Fer4_5"/>
    <property type="match status" value="2"/>
</dbReference>
<feature type="domain" description="4Fe-4S ferredoxin-type" evidence="9">
    <location>
        <begin position="532"/>
        <end position="561"/>
    </location>
</feature>
<dbReference type="PROSITE" id="PS00198">
    <property type="entry name" value="4FE4S_FER_1"/>
    <property type="match status" value="4"/>
</dbReference>
<dbReference type="PANTHER" id="PTHR30176">
    <property type="entry name" value="FERREDOXIN-TYPE PROTEIN NAPH"/>
    <property type="match status" value="1"/>
</dbReference>
<keyword evidence="4" id="KW-0249">Electron transport</keyword>
<name>B8DIZ1_NITV9</name>
<keyword evidence="1" id="KW-0813">Transport</keyword>
<dbReference type="eggNOG" id="COG1143">
    <property type="taxonomic scope" value="Bacteria"/>
</dbReference>
<dbReference type="eggNOG" id="COG1148">
    <property type="taxonomic scope" value="Bacteria"/>
</dbReference>
<feature type="domain" description="4Fe-4S ferredoxin-type" evidence="9">
    <location>
        <begin position="246"/>
        <end position="274"/>
    </location>
</feature>
<dbReference type="GO" id="GO:0051539">
    <property type="term" value="F:4 iron, 4 sulfur cluster binding"/>
    <property type="evidence" value="ECO:0007669"/>
    <property type="project" value="UniProtKB-KW"/>
</dbReference>
<accession>B8DIZ1</accession>
<keyword evidence="8" id="KW-1133">Transmembrane helix</keyword>
<gene>
    <name evidence="10" type="ordered locus">DvMF_2713</name>
</gene>
<dbReference type="eggNOG" id="COG0348">
    <property type="taxonomic scope" value="Bacteria"/>
</dbReference>
<dbReference type="Gene3D" id="3.30.70.20">
    <property type="match status" value="3"/>
</dbReference>
<dbReference type="Pfam" id="PF12838">
    <property type="entry name" value="Fer4_7"/>
    <property type="match status" value="1"/>
</dbReference>
<feature type="transmembrane region" description="Helical" evidence="8">
    <location>
        <begin position="380"/>
        <end position="401"/>
    </location>
</feature>
<evidence type="ECO:0000256" key="1">
    <source>
        <dbReference type="ARBA" id="ARBA00022448"/>
    </source>
</evidence>
<evidence type="ECO:0000256" key="4">
    <source>
        <dbReference type="ARBA" id="ARBA00022982"/>
    </source>
</evidence>
<evidence type="ECO:0000256" key="7">
    <source>
        <dbReference type="SAM" id="MobiDB-lite"/>
    </source>
</evidence>
<dbReference type="InterPro" id="IPR017900">
    <property type="entry name" value="4Fe4S_Fe_S_CS"/>
</dbReference>
<keyword evidence="3" id="KW-0479">Metal-binding</keyword>
<reference evidence="10" key="1">
    <citation type="submission" date="2008-10" db="EMBL/GenBank/DDBJ databases">
        <title>Complete sequence of Desulfovibrio vulgaris str. 'Miyazaki F'.</title>
        <authorList>
            <person name="Lucas S."/>
            <person name="Copeland A."/>
            <person name="Lapidus A."/>
            <person name="Glavina del Rio T."/>
            <person name="Dalin E."/>
            <person name="Tice H."/>
            <person name="Bruce D."/>
            <person name="Goodwin L."/>
            <person name="Pitluck S."/>
            <person name="Sims D."/>
            <person name="Brettin T."/>
            <person name="Detter J.C."/>
            <person name="Han C."/>
            <person name="Larimer F."/>
            <person name="Land M."/>
            <person name="Hauser L."/>
            <person name="Kyrpides N."/>
            <person name="Mikhailova N."/>
            <person name="Hazen T.C."/>
            <person name="Richardson P."/>
        </authorList>
    </citation>
    <scope>NUCLEOTIDE SEQUENCE</scope>
    <source>
        <strain evidence="10">Miyazaki F</strain>
    </source>
</reference>
<protein>
    <submittedName>
        <fullName evidence="10">4Fe-4S ferredoxin iron-sulfur binding domain protein</fullName>
    </submittedName>
</protein>
<evidence type="ECO:0000259" key="9">
    <source>
        <dbReference type="PROSITE" id="PS51379"/>
    </source>
</evidence>
<sequence length="656" mass="68030">MNRQRVRLASRWLCLAAFVLLAWDAGQALPDSATLTRDLLVRLDPSVALTASIAGRAFIGAAVPGLVVLALSLLLGRAFCGWMCPFGTMVDAGDYVLRRLARGRRKRKSAGGEPGRHDSAPRPTVPRLPKYAVLAAMLAAALAGLDLVFWAAPLPLAARFWALAAWPPVARLAEGALSLAAPLARQMGATGLAFAEVAVPSYAATGYIVGFFVLVLAGGVIAPRLWCRMLCPAGAAMGLAGRAAPWRRRVEHACTACGACARRCPAGAIPAAAPRATDHAECLKCLRCADVCPVDAVRFAFSDVPGVVMPEMQEKPKQPDTPDTLAPRSGKAVPAHPDACADACADAASQRAVNGTAHRKRPGSLSTVPLPPHARQQRRALLAGLAAGACAAALGHAAPALGRPEGVLRPPGALPEPDFLARCVRCGLCAAACPTNTLQPAWLASGALGMFSPVVTPARGFCDPACHACARACPTTAIRRLADERTFAKIGTAEVLRDHCLAWAKKKRCLVCDEVCPYDAIALKPEPGYTVGVPHVDPARCAGCGFCEKHCPETVQATGQKAIIIRPRDALRIASGSMRAAAEARGLRLVFTPKKPGEAHVPNPTDATGATGAMDSTGATDSTSSAPYPGTDGVQPPPPSPDGAPPSGGLPPGFTE</sequence>
<keyword evidence="8" id="KW-0812">Transmembrane</keyword>
<keyword evidence="8" id="KW-0472">Membrane</keyword>
<feature type="domain" description="4Fe-4S ferredoxin-type" evidence="9">
    <location>
        <begin position="278"/>
        <end position="302"/>
    </location>
</feature>
<feature type="region of interest" description="Disordered" evidence="7">
    <location>
        <begin position="593"/>
        <end position="656"/>
    </location>
</feature>
<dbReference type="HOGENOM" id="CLU_024045_1_0_7"/>
<feature type="transmembrane region" description="Helical" evidence="8">
    <location>
        <begin position="131"/>
        <end position="152"/>
    </location>
</feature>
<dbReference type="STRING" id="883.DvMF_2713"/>
<dbReference type="PROSITE" id="PS51379">
    <property type="entry name" value="4FE4S_FER_2"/>
    <property type="match status" value="5"/>
</dbReference>
<feature type="transmembrane region" description="Helical" evidence="8">
    <location>
        <begin position="202"/>
        <end position="222"/>
    </location>
</feature>
<dbReference type="OrthoDB" id="9808559at2"/>
<keyword evidence="6" id="KW-0411">Iron-sulfur</keyword>
<feature type="compositionally biased region" description="Pro residues" evidence="7">
    <location>
        <begin position="635"/>
        <end position="644"/>
    </location>
</feature>
<keyword evidence="2" id="KW-0004">4Fe-4S</keyword>
<dbReference type="GO" id="GO:0005886">
    <property type="term" value="C:plasma membrane"/>
    <property type="evidence" value="ECO:0007669"/>
    <property type="project" value="TreeGrafter"/>
</dbReference>
<feature type="transmembrane region" description="Helical" evidence="8">
    <location>
        <begin position="54"/>
        <end position="75"/>
    </location>
</feature>
<feature type="region of interest" description="Disordered" evidence="7">
    <location>
        <begin position="311"/>
        <end position="332"/>
    </location>
</feature>
<dbReference type="PANTHER" id="PTHR30176:SF3">
    <property type="entry name" value="FERREDOXIN-TYPE PROTEIN NAPH"/>
    <property type="match status" value="1"/>
</dbReference>
<dbReference type="Pfam" id="PF00037">
    <property type="entry name" value="Fer4"/>
    <property type="match status" value="1"/>
</dbReference>
<evidence type="ECO:0000256" key="6">
    <source>
        <dbReference type="ARBA" id="ARBA00023014"/>
    </source>
</evidence>
<dbReference type="CDD" id="cd16373">
    <property type="entry name" value="DMSOR_beta_like"/>
    <property type="match status" value="1"/>
</dbReference>
<dbReference type="AlphaFoldDB" id="B8DIZ1"/>
<feature type="compositionally biased region" description="Low complexity" evidence="7">
    <location>
        <begin position="615"/>
        <end position="634"/>
    </location>
</feature>
<keyword evidence="5" id="KW-0408">Iron</keyword>
<dbReference type="SUPFAM" id="SSF54862">
    <property type="entry name" value="4Fe-4S ferredoxins"/>
    <property type="match status" value="2"/>
</dbReference>
<dbReference type="GO" id="GO:0046872">
    <property type="term" value="F:metal ion binding"/>
    <property type="evidence" value="ECO:0007669"/>
    <property type="project" value="UniProtKB-KW"/>
</dbReference>